<evidence type="ECO:0000256" key="6">
    <source>
        <dbReference type="ARBA" id="ARBA00022705"/>
    </source>
</evidence>
<dbReference type="AlphaFoldDB" id="A0AAD1HX20"/>
<keyword evidence="5 17" id="KW-0548">Nucleotidyltransferase</keyword>
<evidence type="ECO:0000256" key="3">
    <source>
        <dbReference type="ARBA" id="ARBA00020311"/>
    </source>
</evidence>
<evidence type="ECO:0000256" key="7">
    <source>
        <dbReference type="ARBA" id="ARBA00022722"/>
    </source>
</evidence>
<dbReference type="InterPro" id="IPR054690">
    <property type="entry name" value="DNA_polI_exonuclease"/>
</dbReference>
<dbReference type="SMART" id="SM00474">
    <property type="entry name" value="35EXOc"/>
    <property type="match status" value="1"/>
</dbReference>
<dbReference type="Gene3D" id="3.30.420.10">
    <property type="entry name" value="Ribonuclease H-like superfamily/Ribonuclease H"/>
    <property type="match status" value="1"/>
</dbReference>
<dbReference type="Pfam" id="PF01367">
    <property type="entry name" value="5_3_exonuc"/>
    <property type="match status" value="1"/>
</dbReference>
<evidence type="ECO:0000256" key="12">
    <source>
        <dbReference type="ARBA" id="ARBA00023125"/>
    </source>
</evidence>
<dbReference type="PRINTS" id="PR00868">
    <property type="entry name" value="DNAPOLI"/>
</dbReference>
<accession>A0AAD1HX20</accession>
<dbReference type="RefSeq" id="WP_085262332.1">
    <property type="nucleotide sequence ID" value="NZ_AP022564.1"/>
</dbReference>
<dbReference type="SMART" id="SM00475">
    <property type="entry name" value="53EXOc"/>
    <property type="match status" value="1"/>
</dbReference>
<evidence type="ECO:0000256" key="4">
    <source>
        <dbReference type="ARBA" id="ARBA00022679"/>
    </source>
</evidence>
<keyword evidence="7" id="KW-0540">Nuclease</keyword>
<dbReference type="GO" id="GO:0008409">
    <property type="term" value="F:5'-3' exonuclease activity"/>
    <property type="evidence" value="ECO:0007669"/>
    <property type="project" value="InterPro"/>
</dbReference>
<dbReference type="Gene3D" id="1.10.150.20">
    <property type="entry name" value="5' to 3' exonuclease, C-terminal subdomain"/>
    <property type="match status" value="2"/>
</dbReference>
<keyword evidence="4 17" id="KW-0808">Transferase</keyword>
<evidence type="ECO:0000259" key="19">
    <source>
        <dbReference type="SMART" id="SM00475"/>
    </source>
</evidence>
<dbReference type="GO" id="GO:0006302">
    <property type="term" value="P:double-strand break repair"/>
    <property type="evidence" value="ECO:0007669"/>
    <property type="project" value="TreeGrafter"/>
</dbReference>
<evidence type="ECO:0000256" key="17">
    <source>
        <dbReference type="RuleBase" id="RU004460"/>
    </source>
</evidence>
<dbReference type="Pfam" id="PF00476">
    <property type="entry name" value="DNA_pol_A"/>
    <property type="match status" value="1"/>
</dbReference>
<dbReference type="Gene3D" id="1.20.1060.10">
    <property type="entry name" value="Taq DNA Polymerase, Chain T, domain 4"/>
    <property type="match status" value="1"/>
</dbReference>
<sequence length="908" mass="98912">MSPAKTAPTDAAHDTQTKPTLLLLDGNSLAYRAFYALPAENFKTRSGLTTNAVYGFTAMLINLLRDETPTHIAAAFDVSRQTFRSDRFPEYKATRSSTPDEFRGQIDITKEVLNALGITTLSEPGYEADDLIATLATQADAEGYRVLVVTGDRDALQLVNDNVTVLYPRKGVSELTRFTPEAVVEKYGLTPAQYPDFAALRGDPSDNLPGIPGVGEKTASKWIVEYGSLQGLVDRVDTVKGKVGDALRANLSSVILNRELTDLVRNVPLAQTPDTLRLLPWNREHIHQLFDDLEFRVLRDRLFETLATAEPEVDEGFEVRGGALEPGTVAAWLAEHGSDGRRTGLAVIGSHRSYDSDTTALAIAAGDGDGGYVDTATLTAEDEAALGAWLADPGKPKALHEAKLAMHDLAGRGWALEGVTSDTALGAYLVRPGQRSFSLDDLSVRYLRRELRAESDEQQQLSLLDDTDGVDDQAVATALLRARAVTDLADALDAELERIDSAGLLADIELPLQTVLAELETAGIAVDLDRLTELQSRFGDEIRDAAEAAFAVIGKQINLGSPKQLQVVLFDELGMPKTKKTKTGYTTDADALQTLFDKTGHPFLEHLLAHRDVTRLKVTVDGLLKSVASDDRIHTTLNQTIAATGRLSSTEPNLQNIPIRTDAGRQIRDAFVVGAGYAELMTVDYSQIEMRIMAHLSGDAGLIEAFNTGEDLHSFVGSRAFGVPIDEVTADMRRRVKAMSYGLAYGLSAYGLAQQLKISTEEAKEQMDAYFDRFGGVRDYLHEVVEQARKDGYTSTVLGRRRYLPELDSSNRQVRESAERAALNAPIQGSAADIIKVAMINVDKALKASGLRSRMLLQVHDELLFEVAEGEREPLEALVRDKMGGAYELSVPLEVAVGYGRSWDAAAH</sequence>
<evidence type="ECO:0000256" key="15">
    <source>
        <dbReference type="ARBA" id="ARBA00053603"/>
    </source>
</evidence>
<evidence type="ECO:0000256" key="16">
    <source>
        <dbReference type="NCBIfam" id="TIGR00593"/>
    </source>
</evidence>
<evidence type="ECO:0000313" key="22">
    <source>
        <dbReference type="Proteomes" id="UP000467636"/>
    </source>
</evidence>
<dbReference type="InterPro" id="IPR036397">
    <property type="entry name" value="RNaseH_sf"/>
</dbReference>
<feature type="domain" description="3'-5' exonuclease" evidence="18">
    <location>
        <begin position="320"/>
        <end position="497"/>
    </location>
</feature>
<dbReference type="SUPFAM" id="SSF88723">
    <property type="entry name" value="PIN domain-like"/>
    <property type="match status" value="1"/>
</dbReference>
<evidence type="ECO:0000259" key="18">
    <source>
        <dbReference type="SMART" id="SM00474"/>
    </source>
</evidence>
<evidence type="ECO:0000256" key="10">
    <source>
        <dbReference type="ARBA" id="ARBA00022839"/>
    </source>
</evidence>
<dbReference type="GO" id="GO:0003887">
    <property type="term" value="F:DNA-directed DNA polymerase activity"/>
    <property type="evidence" value="ECO:0007669"/>
    <property type="project" value="UniProtKB-UniRule"/>
</dbReference>
<comment type="catalytic activity">
    <reaction evidence="14 17">
        <text>DNA(n) + a 2'-deoxyribonucleoside 5'-triphosphate = DNA(n+1) + diphosphate</text>
        <dbReference type="Rhea" id="RHEA:22508"/>
        <dbReference type="Rhea" id="RHEA-COMP:17339"/>
        <dbReference type="Rhea" id="RHEA-COMP:17340"/>
        <dbReference type="ChEBI" id="CHEBI:33019"/>
        <dbReference type="ChEBI" id="CHEBI:61560"/>
        <dbReference type="ChEBI" id="CHEBI:173112"/>
        <dbReference type="EC" id="2.7.7.7"/>
    </reaction>
</comment>
<feature type="domain" description="DNA-directed DNA polymerase family A palm" evidence="20">
    <location>
        <begin position="664"/>
        <end position="871"/>
    </location>
</feature>
<dbReference type="InterPro" id="IPR002562">
    <property type="entry name" value="3'-5'_exonuclease_dom"/>
</dbReference>
<name>A0AAD1HX20_9MYCO</name>
<proteinExistence type="inferred from homology"/>
<dbReference type="InterPro" id="IPR002421">
    <property type="entry name" value="5-3_exonuclease"/>
</dbReference>
<reference evidence="21 22" key="1">
    <citation type="journal article" date="2019" name="Emerg. Microbes Infect.">
        <title>Comprehensive subspecies identification of 175 nontuberculous mycobacteria species based on 7547 genomic profiles.</title>
        <authorList>
            <person name="Matsumoto Y."/>
            <person name="Kinjo T."/>
            <person name="Motooka D."/>
            <person name="Nabeya D."/>
            <person name="Jung N."/>
            <person name="Uechi K."/>
            <person name="Horii T."/>
            <person name="Iida T."/>
            <person name="Fujita J."/>
            <person name="Nakamura S."/>
        </authorList>
    </citation>
    <scope>NUCLEOTIDE SEQUENCE [LARGE SCALE GENOMIC DNA]</scope>
    <source>
        <strain evidence="21 22">JCM 12143</strain>
    </source>
</reference>
<keyword evidence="8 17" id="KW-0227">DNA damage</keyword>
<keyword evidence="13 17" id="KW-0234">DNA repair</keyword>
<dbReference type="InterPro" id="IPR020046">
    <property type="entry name" value="5-3_exonucl_a-hlix_arch_N"/>
</dbReference>
<protein>
    <recommendedName>
        <fullName evidence="3 16">DNA polymerase I</fullName>
        <ecNumber evidence="2 16">2.7.7.7</ecNumber>
    </recommendedName>
</protein>
<evidence type="ECO:0000256" key="5">
    <source>
        <dbReference type="ARBA" id="ARBA00022695"/>
    </source>
</evidence>
<dbReference type="InterPro" id="IPR029060">
    <property type="entry name" value="PIN-like_dom_sf"/>
</dbReference>
<dbReference type="Proteomes" id="UP000467636">
    <property type="component" value="Chromosome"/>
</dbReference>
<dbReference type="FunFam" id="1.10.150.20:FF:000003">
    <property type="entry name" value="DNA polymerase I"/>
    <property type="match status" value="1"/>
</dbReference>
<comment type="similarity">
    <text evidence="1 17">Belongs to the DNA polymerase type-A family.</text>
</comment>
<dbReference type="InterPro" id="IPR018320">
    <property type="entry name" value="DNA_polymerase_1"/>
</dbReference>
<evidence type="ECO:0000256" key="1">
    <source>
        <dbReference type="ARBA" id="ARBA00007705"/>
    </source>
</evidence>
<dbReference type="SUPFAM" id="SSF56672">
    <property type="entry name" value="DNA/RNA polymerases"/>
    <property type="match status" value="1"/>
</dbReference>
<dbReference type="Pfam" id="PF02739">
    <property type="entry name" value="5_3_exonuc_N"/>
    <property type="match status" value="1"/>
</dbReference>
<keyword evidence="12 17" id="KW-0238">DNA-binding</keyword>
<keyword evidence="9" id="KW-0378">Hydrolase</keyword>
<dbReference type="PROSITE" id="PS00447">
    <property type="entry name" value="DNA_POLYMERASE_A"/>
    <property type="match status" value="1"/>
</dbReference>
<dbReference type="SUPFAM" id="SSF53098">
    <property type="entry name" value="Ribonuclease H-like"/>
    <property type="match status" value="1"/>
</dbReference>
<dbReference type="InterPro" id="IPR001098">
    <property type="entry name" value="DNA-dir_DNA_pol_A_palm_dom"/>
</dbReference>
<dbReference type="PANTHER" id="PTHR10133:SF27">
    <property type="entry name" value="DNA POLYMERASE NU"/>
    <property type="match status" value="1"/>
</dbReference>
<dbReference type="NCBIfam" id="NF004397">
    <property type="entry name" value="PRK05755.1"/>
    <property type="match status" value="1"/>
</dbReference>
<dbReference type="FunFam" id="1.10.150.20:FF:000002">
    <property type="entry name" value="DNA polymerase I"/>
    <property type="match status" value="1"/>
</dbReference>
<dbReference type="InterPro" id="IPR020045">
    <property type="entry name" value="DNA_polI_H3TH"/>
</dbReference>
<dbReference type="CDD" id="cd09898">
    <property type="entry name" value="H3TH_53EXO"/>
    <property type="match status" value="1"/>
</dbReference>
<evidence type="ECO:0000256" key="13">
    <source>
        <dbReference type="ARBA" id="ARBA00023204"/>
    </source>
</evidence>
<dbReference type="Gene3D" id="3.30.70.370">
    <property type="match status" value="1"/>
</dbReference>
<gene>
    <name evidence="17 21" type="primary">polA</name>
    <name evidence="21" type="ORF">MTER_23100</name>
</gene>
<dbReference type="EMBL" id="AP022564">
    <property type="protein sequence ID" value="BBX22899.1"/>
    <property type="molecule type" value="Genomic_DNA"/>
</dbReference>
<dbReference type="FunFam" id="1.20.1060.10:FF:000001">
    <property type="entry name" value="DNA polymerase I"/>
    <property type="match status" value="1"/>
</dbReference>
<organism evidence="21 22">
    <name type="scientific">Mycolicibacter terrae</name>
    <dbReference type="NCBI Taxonomy" id="1788"/>
    <lineage>
        <taxon>Bacteria</taxon>
        <taxon>Bacillati</taxon>
        <taxon>Actinomycetota</taxon>
        <taxon>Actinomycetes</taxon>
        <taxon>Mycobacteriales</taxon>
        <taxon>Mycobacteriaceae</taxon>
        <taxon>Mycolicibacter</taxon>
    </lineage>
</organism>
<dbReference type="InterPro" id="IPR002298">
    <property type="entry name" value="DNA_polymerase_A"/>
</dbReference>
<evidence type="ECO:0000259" key="20">
    <source>
        <dbReference type="SMART" id="SM00482"/>
    </source>
</evidence>
<dbReference type="Gene3D" id="3.40.50.1010">
    <property type="entry name" value="5'-nuclease"/>
    <property type="match status" value="1"/>
</dbReference>
<dbReference type="InterPro" id="IPR043502">
    <property type="entry name" value="DNA/RNA_pol_sf"/>
</dbReference>
<dbReference type="InterPro" id="IPR008918">
    <property type="entry name" value="HhH2"/>
</dbReference>
<dbReference type="EC" id="2.7.7.7" evidence="2 16"/>
<dbReference type="GO" id="GO:0006261">
    <property type="term" value="P:DNA-templated DNA replication"/>
    <property type="evidence" value="ECO:0007669"/>
    <property type="project" value="UniProtKB-UniRule"/>
</dbReference>
<dbReference type="SMART" id="SM00482">
    <property type="entry name" value="POLAc"/>
    <property type="match status" value="1"/>
</dbReference>
<dbReference type="NCBIfam" id="TIGR00593">
    <property type="entry name" value="pola"/>
    <property type="match status" value="1"/>
</dbReference>
<dbReference type="InterPro" id="IPR036279">
    <property type="entry name" value="5-3_exonuclease_C_sf"/>
</dbReference>
<evidence type="ECO:0000256" key="8">
    <source>
        <dbReference type="ARBA" id="ARBA00022763"/>
    </source>
</evidence>
<dbReference type="CDD" id="cd06140">
    <property type="entry name" value="DNA_polA_I_Bacillus_like_exo"/>
    <property type="match status" value="1"/>
</dbReference>
<evidence type="ECO:0000256" key="14">
    <source>
        <dbReference type="ARBA" id="ARBA00049244"/>
    </source>
</evidence>
<dbReference type="CDD" id="cd08637">
    <property type="entry name" value="DNA_pol_A_pol_I_C"/>
    <property type="match status" value="1"/>
</dbReference>
<dbReference type="InterPro" id="IPR012337">
    <property type="entry name" value="RNaseH-like_sf"/>
</dbReference>
<dbReference type="GO" id="GO:0003677">
    <property type="term" value="F:DNA binding"/>
    <property type="evidence" value="ECO:0007669"/>
    <property type="project" value="UniProtKB-UniRule"/>
</dbReference>
<dbReference type="FunFam" id="3.40.50.1010:FF:000001">
    <property type="entry name" value="DNA polymerase I"/>
    <property type="match status" value="1"/>
</dbReference>
<keyword evidence="6 17" id="KW-0235">DNA replication</keyword>
<dbReference type="Pfam" id="PF22619">
    <property type="entry name" value="DNA_polI_exo1"/>
    <property type="match status" value="1"/>
</dbReference>
<evidence type="ECO:0000256" key="2">
    <source>
        <dbReference type="ARBA" id="ARBA00012417"/>
    </source>
</evidence>
<keyword evidence="11 17" id="KW-0239">DNA-directed DNA polymerase</keyword>
<dbReference type="CDD" id="cd09859">
    <property type="entry name" value="PIN_53EXO"/>
    <property type="match status" value="1"/>
</dbReference>
<comment type="function">
    <text evidence="15">In addition to polymerase activity, this DNA polymerase exhibits 3'-5' and 5'-3' exonuclease activity.</text>
</comment>
<feature type="domain" description="5'-3' exonuclease" evidence="19">
    <location>
        <begin position="17"/>
        <end position="279"/>
    </location>
</feature>
<evidence type="ECO:0000313" key="21">
    <source>
        <dbReference type="EMBL" id="BBX22899.1"/>
    </source>
</evidence>
<keyword evidence="10" id="KW-0269">Exonuclease</keyword>
<dbReference type="InterPro" id="IPR019760">
    <property type="entry name" value="DNA-dir_DNA_pol_A_CS"/>
</dbReference>
<keyword evidence="22" id="KW-1185">Reference proteome</keyword>
<evidence type="ECO:0000256" key="9">
    <source>
        <dbReference type="ARBA" id="ARBA00022801"/>
    </source>
</evidence>
<dbReference type="SUPFAM" id="SSF47807">
    <property type="entry name" value="5' to 3' exonuclease, C-terminal subdomain"/>
    <property type="match status" value="1"/>
</dbReference>
<dbReference type="GO" id="GO:0008408">
    <property type="term" value="F:3'-5' exonuclease activity"/>
    <property type="evidence" value="ECO:0007669"/>
    <property type="project" value="InterPro"/>
</dbReference>
<dbReference type="PANTHER" id="PTHR10133">
    <property type="entry name" value="DNA POLYMERASE I"/>
    <property type="match status" value="1"/>
</dbReference>
<dbReference type="SMART" id="SM00279">
    <property type="entry name" value="HhH2"/>
    <property type="match status" value="1"/>
</dbReference>
<evidence type="ECO:0000256" key="11">
    <source>
        <dbReference type="ARBA" id="ARBA00022932"/>
    </source>
</evidence>